<name>A0A3B0CBT7_9FLAO</name>
<keyword evidence="3" id="KW-1185">Reference proteome</keyword>
<proteinExistence type="predicted"/>
<evidence type="ECO:0000313" key="2">
    <source>
        <dbReference type="EMBL" id="RKN83383.1"/>
    </source>
</evidence>
<keyword evidence="1" id="KW-0812">Transmembrane</keyword>
<feature type="transmembrane region" description="Helical" evidence="1">
    <location>
        <begin position="76"/>
        <end position="94"/>
    </location>
</feature>
<feature type="transmembrane region" description="Helical" evidence="1">
    <location>
        <begin position="146"/>
        <end position="166"/>
    </location>
</feature>
<feature type="transmembrane region" description="Helical" evidence="1">
    <location>
        <begin position="29"/>
        <end position="46"/>
    </location>
</feature>
<comment type="caution">
    <text evidence="2">The sequence shown here is derived from an EMBL/GenBank/DDBJ whole genome shotgun (WGS) entry which is preliminary data.</text>
</comment>
<organism evidence="2 3">
    <name type="scientific">Ulvibacterium marinum</name>
    <dbReference type="NCBI Taxonomy" id="2419782"/>
    <lineage>
        <taxon>Bacteria</taxon>
        <taxon>Pseudomonadati</taxon>
        <taxon>Bacteroidota</taxon>
        <taxon>Flavobacteriia</taxon>
        <taxon>Flavobacteriales</taxon>
        <taxon>Flavobacteriaceae</taxon>
        <taxon>Ulvibacterium</taxon>
    </lineage>
</organism>
<sequence>MISSSYFINVVRFTLLVLVQVLVFNRLNFFGFINPMVYILFLYWYPIKENRAVFIGLSFLLGFFIDFFSDTMAIHAASTVTIAYLRPAIMRFVFGVNYEFQSFRLGNATKAQQITFLALLIIVHHMVFFALEIFSLANILLILKKVLAIGLSTLVLCLLFSSLFSVRKE</sequence>
<feature type="transmembrane region" description="Helical" evidence="1">
    <location>
        <begin position="6"/>
        <end position="24"/>
    </location>
</feature>
<dbReference type="AlphaFoldDB" id="A0A3B0CBT7"/>
<dbReference type="EMBL" id="RBCJ01000001">
    <property type="protein sequence ID" value="RKN83383.1"/>
    <property type="molecule type" value="Genomic_DNA"/>
</dbReference>
<dbReference type="Proteomes" id="UP000276603">
    <property type="component" value="Unassembled WGS sequence"/>
</dbReference>
<gene>
    <name evidence="2" type="ORF">D7Z94_06050</name>
</gene>
<accession>A0A3B0CBT7</accession>
<evidence type="ECO:0000313" key="3">
    <source>
        <dbReference type="Proteomes" id="UP000276603"/>
    </source>
</evidence>
<keyword evidence="1" id="KW-0472">Membrane</keyword>
<feature type="transmembrane region" description="Helical" evidence="1">
    <location>
        <begin position="114"/>
        <end position="134"/>
    </location>
</feature>
<dbReference type="OrthoDB" id="1132160at2"/>
<keyword evidence="1" id="KW-1133">Transmembrane helix</keyword>
<evidence type="ECO:0000256" key="1">
    <source>
        <dbReference type="SAM" id="Phobius"/>
    </source>
</evidence>
<reference evidence="2 3" key="1">
    <citation type="submission" date="2018-10" db="EMBL/GenBank/DDBJ databases">
        <title>Ulvibacterium marinum gen. nov., sp. nov., a novel marine bacterium of the family Flavobacteriaceae, isolated from a culture of the green alga Ulva prolifera.</title>
        <authorList>
            <person name="Zhang Z."/>
        </authorList>
    </citation>
    <scope>NUCLEOTIDE SEQUENCE [LARGE SCALE GENOMIC DNA]</scope>
    <source>
        <strain evidence="2 3">CCMM003</strain>
    </source>
</reference>
<dbReference type="RefSeq" id="WP_120710590.1">
    <property type="nucleotide sequence ID" value="NZ_CANMKH010000008.1"/>
</dbReference>
<protein>
    <submittedName>
        <fullName evidence="2">Rod shape-determining protein MreD</fullName>
    </submittedName>
</protein>
<feature type="transmembrane region" description="Helical" evidence="1">
    <location>
        <begin position="52"/>
        <end position="69"/>
    </location>
</feature>